<evidence type="ECO:0000313" key="4">
    <source>
        <dbReference type="Proteomes" id="UP000650424"/>
    </source>
</evidence>
<comment type="caution">
    <text evidence="3">The sequence shown here is derived from an EMBL/GenBank/DDBJ whole genome shotgun (WGS) entry which is preliminary data.</text>
</comment>
<proteinExistence type="predicted"/>
<dbReference type="Gene3D" id="2.160.20.120">
    <property type="match status" value="1"/>
</dbReference>
<dbReference type="Pfam" id="PF10988">
    <property type="entry name" value="DUF2807"/>
    <property type="match status" value="1"/>
</dbReference>
<keyword evidence="1" id="KW-0732">Signal</keyword>
<dbReference type="Proteomes" id="UP000650424">
    <property type="component" value="Unassembled WGS sequence"/>
</dbReference>
<feature type="signal peptide" evidence="1">
    <location>
        <begin position="1"/>
        <end position="22"/>
    </location>
</feature>
<feature type="chain" id="PRO_5047169783" evidence="1">
    <location>
        <begin position="23"/>
        <end position="210"/>
    </location>
</feature>
<feature type="domain" description="Putative auto-transporter adhesin head GIN" evidence="2">
    <location>
        <begin position="31"/>
        <end position="193"/>
    </location>
</feature>
<gene>
    <name evidence="3" type="ORF">H8L32_02340</name>
</gene>
<evidence type="ECO:0000313" key="3">
    <source>
        <dbReference type="EMBL" id="MBC3916316.1"/>
    </source>
</evidence>
<reference evidence="3 4" key="1">
    <citation type="submission" date="2020-08" db="EMBL/GenBank/DDBJ databases">
        <title>Novel species isolated from subtropical streams in China.</title>
        <authorList>
            <person name="Lu H."/>
        </authorList>
    </citation>
    <scope>NUCLEOTIDE SEQUENCE [LARGE SCALE GENOMIC DNA]</scope>
    <source>
        <strain evidence="3 4">CY18W</strain>
    </source>
</reference>
<evidence type="ECO:0000259" key="2">
    <source>
        <dbReference type="Pfam" id="PF10988"/>
    </source>
</evidence>
<sequence>MRRIFLQSLLLPVFLFSVSAFADEQNRTLPAFKSIKSRSAFNLQVEVGKTQSIQIRGNEKFLASVVTEVYGDELVISYKEKNSIKVSDNAQVIITVPELVRFKMEGAGKTTLNNISGSHFTLLYEGAGMLTASGKVKSFTLKAQGVGLVEAKDLIAEQVDASVEGVGAVSVNARDNLNASVQGIGTLTYYGRPRNVSKSVEGIGSVRAAD</sequence>
<evidence type="ECO:0000256" key="1">
    <source>
        <dbReference type="SAM" id="SignalP"/>
    </source>
</evidence>
<keyword evidence="4" id="KW-1185">Reference proteome</keyword>
<name>A0ABR6ZKE1_9BURK</name>
<protein>
    <submittedName>
        <fullName evidence="3">DUF2807 domain-containing protein</fullName>
    </submittedName>
</protein>
<dbReference type="RefSeq" id="WP_186945542.1">
    <property type="nucleotide sequence ID" value="NZ_JACOGF010000001.1"/>
</dbReference>
<dbReference type="InterPro" id="IPR021255">
    <property type="entry name" value="DUF2807"/>
</dbReference>
<dbReference type="EMBL" id="JACOGF010000001">
    <property type="protein sequence ID" value="MBC3916316.1"/>
    <property type="molecule type" value="Genomic_DNA"/>
</dbReference>
<accession>A0ABR6ZKE1</accession>
<organism evidence="3 4">
    <name type="scientific">Undibacterium hunanense</name>
    <dbReference type="NCBI Taxonomy" id="2762292"/>
    <lineage>
        <taxon>Bacteria</taxon>
        <taxon>Pseudomonadati</taxon>
        <taxon>Pseudomonadota</taxon>
        <taxon>Betaproteobacteria</taxon>
        <taxon>Burkholderiales</taxon>
        <taxon>Oxalobacteraceae</taxon>
        <taxon>Undibacterium</taxon>
    </lineage>
</organism>